<dbReference type="PANTHER" id="PTHR43884:SF20">
    <property type="entry name" value="ACYL-COA DEHYDROGENASE FADE28"/>
    <property type="match status" value="1"/>
</dbReference>
<protein>
    <submittedName>
        <fullName evidence="8">Acyl-CoA dehydrogenase, N-terminal domain protein</fullName>
    </submittedName>
</protein>
<dbReference type="InterPro" id="IPR013786">
    <property type="entry name" value="AcylCoA_DH/ox_N"/>
</dbReference>
<dbReference type="Gene3D" id="1.20.140.10">
    <property type="entry name" value="Butyryl-CoA Dehydrogenase, subunit A, domain 3"/>
    <property type="match status" value="1"/>
</dbReference>
<dbReference type="PANTHER" id="PTHR43884">
    <property type="entry name" value="ACYL-COA DEHYDROGENASE"/>
    <property type="match status" value="1"/>
</dbReference>
<evidence type="ECO:0000256" key="2">
    <source>
        <dbReference type="ARBA" id="ARBA00009347"/>
    </source>
</evidence>
<evidence type="ECO:0000313" key="8">
    <source>
        <dbReference type="EMBL" id="EUA75255.1"/>
    </source>
</evidence>
<dbReference type="GO" id="GO:0050660">
    <property type="term" value="F:flavin adenine dinucleotide binding"/>
    <property type="evidence" value="ECO:0007669"/>
    <property type="project" value="InterPro"/>
</dbReference>
<dbReference type="InterPro" id="IPR037069">
    <property type="entry name" value="AcylCoA_DH/ox_N_sf"/>
</dbReference>
<feature type="domain" description="Acyl-CoA dehydrogenase/oxidase N-terminal" evidence="7">
    <location>
        <begin position="7"/>
        <end position="120"/>
    </location>
</feature>
<comment type="similarity">
    <text evidence="2">Belongs to the acyl-CoA dehydrogenase family.</text>
</comment>
<evidence type="ECO:0000259" key="6">
    <source>
        <dbReference type="Pfam" id="PF00441"/>
    </source>
</evidence>
<evidence type="ECO:0000259" key="7">
    <source>
        <dbReference type="Pfam" id="PF02771"/>
    </source>
</evidence>
<evidence type="ECO:0000256" key="5">
    <source>
        <dbReference type="ARBA" id="ARBA00023002"/>
    </source>
</evidence>
<keyword evidence="3" id="KW-0285">Flavoprotein</keyword>
<reference evidence="8" key="1">
    <citation type="submission" date="2014-01" db="EMBL/GenBank/DDBJ databases">
        <authorList>
            <person name="Brown-Elliot B."/>
            <person name="Wallace R."/>
            <person name="Lenaerts A."/>
            <person name="Ordway D."/>
            <person name="DeGroote M.A."/>
            <person name="Parker T."/>
            <person name="Sizemore C."/>
            <person name="Tallon L.J."/>
            <person name="Sadzewicz L.K."/>
            <person name="Sengamalay N."/>
            <person name="Fraser C.M."/>
            <person name="Hine E."/>
            <person name="Shefchek K.A."/>
            <person name="Das S.P."/>
            <person name="Tettelin H."/>
        </authorList>
    </citation>
    <scope>NUCLEOTIDE SEQUENCE [LARGE SCALE GENOMIC DNA]</scope>
    <source>
        <strain evidence="8">4042</strain>
    </source>
</reference>
<dbReference type="AlphaFoldDB" id="X8E600"/>
<comment type="caution">
    <text evidence="8">The sequence shown here is derived from an EMBL/GenBank/DDBJ whole genome shotgun (WGS) entry which is preliminary data.</text>
</comment>
<dbReference type="CDD" id="cd00567">
    <property type="entry name" value="ACAD"/>
    <property type="match status" value="1"/>
</dbReference>
<sequence>MTAVESPEKALFASTTEAFLQREAPLTYVRDLHAAGVSFDRDWWRRAAELGWTSLLVPEELGGGAVSGSGIADLAVVAELIGKTVAPGPLYPVSTVLCALVECGEHDTHAATIESLMSGDAVASWAVYEPGRGWAPLEPSVTATPHNGGYRIDGVKDRVEAGAQSDLLLVVARCDGEIRQFLVPTTAPGVRIEPQPSVDLVKQYARVQFDGVDVQRSAVVGKPGETTALIERQSQIAQVLQCAEVVGILQTVFGFTVQWAFDRHTFGRPLASYQALKHRFADMKTWLEACRATTTAAVAGVAARSPDAAWLASVAKSYVGEKARRSCRIACRCTAASASPGNTTCICTCGELCCTALCSAPRGAQSAGVCVEGSVAMTDNGSAPVGESVEQFRARARAWLAANMPRIDPASPPVANRDDERAWRRARELQKRLYEGGFAGICFPREYGGLGLDYEYQKAFDEESLNYEMPLILNTPTFTICCATLLDTGSEEQKRQHIGAALRGEEVLVQLLSEPSGGSDLAGVLTRPSGAATGG</sequence>
<gene>
    <name evidence="8" type="ORF">I553_3147</name>
</gene>
<dbReference type="Pfam" id="PF00441">
    <property type="entry name" value="Acyl-CoA_dh_1"/>
    <property type="match status" value="1"/>
</dbReference>
<dbReference type="InterPro" id="IPR046373">
    <property type="entry name" value="Acyl-CoA_Oxase/DH_mid-dom_sf"/>
</dbReference>
<accession>X8E600</accession>
<dbReference type="PATRIC" id="fig|1299334.3.peg.655"/>
<keyword evidence="5" id="KW-0560">Oxidoreductase</keyword>
<dbReference type="EMBL" id="JAOB01000010">
    <property type="protein sequence ID" value="EUA75255.1"/>
    <property type="molecule type" value="Genomic_DNA"/>
</dbReference>
<comment type="cofactor">
    <cofactor evidence="1">
        <name>FAD</name>
        <dbReference type="ChEBI" id="CHEBI:57692"/>
    </cofactor>
</comment>
<keyword evidence="4" id="KW-0274">FAD</keyword>
<evidence type="ECO:0000256" key="3">
    <source>
        <dbReference type="ARBA" id="ARBA00022630"/>
    </source>
</evidence>
<dbReference type="GO" id="GO:0003995">
    <property type="term" value="F:acyl-CoA dehydrogenase activity"/>
    <property type="evidence" value="ECO:0007669"/>
    <property type="project" value="TreeGrafter"/>
</dbReference>
<feature type="domain" description="Acyl-CoA dehydrogenase/oxidase C-terminal" evidence="6">
    <location>
        <begin position="239"/>
        <end position="331"/>
    </location>
</feature>
<dbReference type="SUPFAM" id="SSF47203">
    <property type="entry name" value="Acyl-CoA dehydrogenase C-terminal domain-like"/>
    <property type="match status" value="1"/>
</dbReference>
<dbReference type="SUPFAM" id="SSF56645">
    <property type="entry name" value="Acyl-CoA dehydrogenase NM domain-like"/>
    <property type="match status" value="2"/>
</dbReference>
<dbReference type="InterPro" id="IPR009100">
    <property type="entry name" value="AcylCoA_DH/oxidase_NM_dom_sf"/>
</dbReference>
<dbReference type="Gene3D" id="1.10.540.10">
    <property type="entry name" value="Acyl-CoA dehydrogenase/oxidase, N-terminal domain"/>
    <property type="match status" value="2"/>
</dbReference>
<evidence type="ECO:0000256" key="4">
    <source>
        <dbReference type="ARBA" id="ARBA00022827"/>
    </source>
</evidence>
<dbReference type="Pfam" id="PF02771">
    <property type="entry name" value="Acyl-CoA_dh_N"/>
    <property type="match status" value="2"/>
</dbReference>
<dbReference type="Gene3D" id="2.40.110.10">
    <property type="entry name" value="Butyryl-CoA Dehydrogenase, subunit A, domain 2"/>
    <property type="match status" value="1"/>
</dbReference>
<evidence type="ECO:0000256" key="1">
    <source>
        <dbReference type="ARBA" id="ARBA00001974"/>
    </source>
</evidence>
<dbReference type="InterPro" id="IPR009075">
    <property type="entry name" value="AcylCo_DH/oxidase_C"/>
</dbReference>
<feature type="domain" description="Acyl-CoA dehydrogenase/oxidase N-terminal" evidence="7">
    <location>
        <begin position="390"/>
        <end position="505"/>
    </location>
</feature>
<dbReference type="InterPro" id="IPR036250">
    <property type="entry name" value="AcylCo_DH-like_C"/>
</dbReference>
<name>X8E600_MYCXE</name>
<organism evidence="8">
    <name type="scientific">Mycobacterium xenopi 4042</name>
    <dbReference type="NCBI Taxonomy" id="1299334"/>
    <lineage>
        <taxon>Bacteria</taxon>
        <taxon>Bacillati</taxon>
        <taxon>Actinomycetota</taxon>
        <taxon>Actinomycetes</taxon>
        <taxon>Mycobacteriales</taxon>
        <taxon>Mycobacteriaceae</taxon>
        <taxon>Mycobacterium</taxon>
    </lineage>
</organism>
<proteinExistence type="inferred from homology"/>